<keyword evidence="1" id="KW-0812">Transmembrane</keyword>
<evidence type="ECO:0000256" key="1">
    <source>
        <dbReference type="SAM" id="Phobius"/>
    </source>
</evidence>
<name>A0A127JX39_9BURK</name>
<organism evidence="3 4">
    <name type="scientific">Ramlibacter tataouinensis</name>
    <dbReference type="NCBI Taxonomy" id="94132"/>
    <lineage>
        <taxon>Bacteria</taxon>
        <taxon>Pseudomonadati</taxon>
        <taxon>Pseudomonadota</taxon>
        <taxon>Betaproteobacteria</taxon>
        <taxon>Burkholderiales</taxon>
        <taxon>Comamonadaceae</taxon>
        <taxon>Ramlibacter</taxon>
    </lineage>
</organism>
<keyword evidence="1" id="KW-1133">Transmembrane helix</keyword>
<evidence type="ECO:0000259" key="2">
    <source>
        <dbReference type="Pfam" id="PF13400"/>
    </source>
</evidence>
<dbReference type="RefSeq" id="WP_061502253.1">
    <property type="nucleotide sequence ID" value="NZ_CP010951.1"/>
</dbReference>
<sequence>MATNRISHLPQRQRGAMLLTAAMVMFLLLGFIGVALDFARLFVVKSELQTAMDSCALSAAQELDGQTDAIVRAQNAGKNASDLNGVGFQSTLWGGLGLLDKNTEITFRTSGYSTTTIATAARYVQCQHTHTGFKTYLLQALGAYGNSALGVSTRNVTASAVATRASAQTACPIPLAVRPKTAGAPGPNYGYAPGEWVTMLTKSDSGANGYIGWANLDGSSSASETVAEMNGKCGVTVGTTLGTPGVQSTVADNWNWRFGIYKNNQYPYDQYKQPDRTGYIYSAATWPSQSNAYGDYQSKSASYANCIQSTTVNNQSVKDCGDLHGYDLNSFKDLIPGGAGSTGGHKDYGTNRRVVLVPVTNSYPGSVADYACMLLLQPLDVGMNRDVQLEFIGNASVPGSPCATSGLPGGVAGPLVPVLVR</sequence>
<dbReference type="AlphaFoldDB" id="A0A127JX39"/>
<evidence type="ECO:0000313" key="3">
    <source>
        <dbReference type="EMBL" id="AMO24449.1"/>
    </source>
</evidence>
<dbReference type="InterPro" id="IPR028087">
    <property type="entry name" value="Tad_N"/>
</dbReference>
<protein>
    <recommendedName>
        <fullName evidence="2">Putative Flp pilus-assembly TadG-like N-terminal domain-containing protein</fullName>
    </recommendedName>
</protein>
<proteinExistence type="predicted"/>
<dbReference type="EMBL" id="CP010951">
    <property type="protein sequence ID" value="AMO24449.1"/>
    <property type="molecule type" value="Genomic_DNA"/>
</dbReference>
<reference evidence="3 4" key="1">
    <citation type="journal article" date="2014" name="Int. J. Syst. Evol. Microbiol.">
        <title>Ramlibacter solisilvae sp. nov., isolated from forest soil, and emended description of the genus Ramlibacter.</title>
        <authorList>
            <person name="Lee H.J."/>
            <person name="Lee S.H."/>
            <person name="Lee S.S."/>
            <person name="Lee J.S."/>
            <person name="Kim Y."/>
            <person name="Kim S.C."/>
            <person name="Jeon C.O."/>
        </authorList>
    </citation>
    <scope>NUCLEOTIDE SEQUENCE [LARGE SCALE GENOMIC DNA]</scope>
    <source>
        <strain evidence="3 4">5-10</strain>
    </source>
</reference>
<evidence type="ECO:0000313" key="4">
    <source>
        <dbReference type="Proteomes" id="UP000070433"/>
    </source>
</evidence>
<accession>A0A127JX39</accession>
<keyword evidence="1" id="KW-0472">Membrane</keyword>
<gene>
    <name evidence="3" type="ORF">UC35_18420</name>
</gene>
<dbReference type="Pfam" id="PF13400">
    <property type="entry name" value="Tad"/>
    <property type="match status" value="1"/>
</dbReference>
<dbReference type="OrthoDB" id="8595764at2"/>
<feature type="transmembrane region" description="Helical" evidence="1">
    <location>
        <begin position="15"/>
        <end position="36"/>
    </location>
</feature>
<dbReference type="Proteomes" id="UP000070433">
    <property type="component" value="Chromosome"/>
</dbReference>
<feature type="domain" description="Putative Flp pilus-assembly TadG-like N-terminal" evidence="2">
    <location>
        <begin position="15"/>
        <end position="61"/>
    </location>
</feature>
<keyword evidence="4" id="KW-1185">Reference proteome</keyword>